<keyword evidence="6 8" id="KW-0472">Membrane</keyword>
<dbReference type="PANTHER" id="PTHR23511:SF5">
    <property type="entry name" value="MAJOR FACILITATOR-TYPE TRANSPORTER HXNZ-RELATED"/>
    <property type="match status" value="1"/>
</dbReference>
<dbReference type="InterPro" id="IPR005828">
    <property type="entry name" value="MFS_sugar_transport-like"/>
</dbReference>
<feature type="compositionally biased region" description="Low complexity" evidence="7">
    <location>
        <begin position="268"/>
        <end position="283"/>
    </location>
</feature>
<name>A0ABM3JDH9_BACDO</name>
<evidence type="ECO:0000256" key="6">
    <source>
        <dbReference type="ARBA" id="ARBA00023136"/>
    </source>
</evidence>
<dbReference type="GeneID" id="115066185"/>
<comment type="similarity">
    <text evidence="2">Belongs to the major facilitator superfamily.</text>
</comment>
<feature type="transmembrane region" description="Helical" evidence="8">
    <location>
        <begin position="76"/>
        <end position="96"/>
    </location>
</feature>
<gene>
    <name evidence="11" type="primary">LOC115066185</name>
</gene>
<sequence length="434" mass="48623">MIKQTHTELLNIDGELETLPADTYTVQQAVNLLGFGWFHVKLSLFVGLCWMADSMEMTILSIIGPTTQCEWNISTYQKAFMTTIVFLGMIVSPSFWTQLSDRYGRKSALTFCGVLLVLYSLLSSVAPTFTWLIILRALVGFSIGCIPQSVTLYAEFLPSKHKGKCVILMDCFWALGACFEIALALAIYPNFGWRWLLGFSTAPLLLFTSLTPWITESARFHTINGNYDKAVRVLEQITMDVDMPAVPTPTVRSAITVPRPGATPAPRTPAATATATAHRSSTRPLPPSSASIAEPQRSRCPLCRRPHRLQHCSIFRSMQPMQRQKVAQAHGHCLNCLATVHTTQECTSITLFQLCNRPHHTMLHRTPKRPVARQLATNRSQQPSRHRRIVAPPSSRTRRNEASPRRQQHRSSYRRSTGLSSVVATLQQLQRLLG</sequence>
<dbReference type="RefSeq" id="XP_049307278.1">
    <property type="nucleotide sequence ID" value="XM_049451321.1"/>
</dbReference>
<dbReference type="Pfam" id="PF00083">
    <property type="entry name" value="Sugar_tr"/>
    <property type="match status" value="1"/>
</dbReference>
<dbReference type="PROSITE" id="PS50850">
    <property type="entry name" value="MFS"/>
    <property type="match status" value="1"/>
</dbReference>
<keyword evidence="4 8" id="KW-0812">Transmembrane</keyword>
<reference evidence="11" key="1">
    <citation type="submission" date="2025-08" db="UniProtKB">
        <authorList>
            <consortium name="RefSeq"/>
        </authorList>
    </citation>
    <scope>IDENTIFICATION</scope>
    <source>
        <tissue evidence="11">Adult</tissue>
    </source>
</reference>
<feature type="domain" description="Major facilitator superfamily (MFS) profile" evidence="9">
    <location>
        <begin position="42"/>
        <end position="434"/>
    </location>
</feature>
<dbReference type="Proteomes" id="UP001652620">
    <property type="component" value="Chromosome 3"/>
</dbReference>
<comment type="subcellular location">
    <subcellularLocation>
        <location evidence="1">Membrane</location>
        <topology evidence="1">Multi-pass membrane protein</topology>
    </subcellularLocation>
</comment>
<evidence type="ECO:0000256" key="5">
    <source>
        <dbReference type="ARBA" id="ARBA00022989"/>
    </source>
</evidence>
<evidence type="ECO:0000256" key="2">
    <source>
        <dbReference type="ARBA" id="ARBA00008335"/>
    </source>
</evidence>
<evidence type="ECO:0000256" key="8">
    <source>
        <dbReference type="SAM" id="Phobius"/>
    </source>
</evidence>
<evidence type="ECO:0000259" key="9">
    <source>
        <dbReference type="PROSITE" id="PS50850"/>
    </source>
</evidence>
<evidence type="ECO:0000256" key="4">
    <source>
        <dbReference type="ARBA" id="ARBA00022692"/>
    </source>
</evidence>
<evidence type="ECO:0000256" key="1">
    <source>
        <dbReference type="ARBA" id="ARBA00004141"/>
    </source>
</evidence>
<keyword evidence="3" id="KW-0813">Transport</keyword>
<evidence type="ECO:0000256" key="7">
    <source>
        <dbReference type="SAM" id="MobiDB-lite"/>
    </source>
</evidence>
<accession>A0ABM3JDH9</accession>
<dbReference type="InterPro" id="IPR036259">
    <property type="entry name" value="MFS_trans_sf"/>
</dbReference>
<feature type="region of interest" description="Disordered" evidence="7">
    <location>
        <begin position="254"/>
        <end position="299"/>
    </location>
</feature>
<keyword evidence="10" id="KW-1185">Reference proteome</keyword>
<evidence type="ECO:0000256" key="3">
    <source>
        <dbReference type="ARBA" id="ARBA00022448"/>
    </source>
</evidence>
<protein>
    <submittedName>
        <fullName evidence="11">Synaptic vesicle 2-related protein isoform X2</fullName>
    </submittedName>
</protein>
<feature type="region of interest" description="Disordered" evidence="7">
    <location>
        <begin position="376"/>
        <end position="419"/>
    </location>
</feature>
<feature type="transmembrane region" description="Helical" evidence="8">
    <location>
        <begin position="108"/>
        <end position="127"/>
    </location>
</feature>
<feature type="transmembrane region" description="Helical" evidence="8">
    <location>
        <begin position="193"/>
        <end position="214"/>
    </location>
</feature>
<keyword evidence="5 8" id="KW-1133">Transmembrane helix</keyword>
<feature type="transmembrane region" description="Helical" evidence="8">
    <location>
        <begin position="166"/>
        <end position="187"/>
    </location>
</feature>
<dbReference type="PANTHER" id="PTHR23511">
    <property type="entry name" value="SYNAPTIC VESICLE GLYCOPROTEIN 2"/>
    <property type="match status" value="1"/>
</dbReference>
<dbReference type="Gene3D" id="1.20.1250.20">
    <property type="entry name" value="MFS general substrate transporter like domains"/>
    <property type="match status" value="1"/>
</dbReference>
<dbReference type="InterPro" id="IPR020846">
    <property type="entry name" value="MFS_dom"/>
</dbReference>
<dbReference type="SUPFAM" id="SSF103473">
    <property type="entry name" value="MFS general substrate transporter"/>
    <property type="match status" value="1"/>
</dbReference>
<organism evidence="10 11">
    <name type="scientific">Bactrocera dorsalis</name>
    <name type="common">Oriental fruit fly</name>
    <name type="synonym">Dacus dorsalis</name>
    <dbReference type="NCBI Taxonomy" id="27457"/>
    <lineage>
        <taxon>Eukaryota</taxon>
        <taxon>Metazoa</taxon>
        <taxon>Ecdysozoa</taxon>
        <taxon>Arthropoda</taxon>
        <taxon>Hexapoda</taxon>
        <taxon>Insecta</taxon>
        <taxon>Pterygota</taxon>
        <taxon>Neoptera</taxon>
        <taxon>Endopterygota</taxon>
        <taxon>Diptera</taxon>
        <taxon>Brachycera</taxon>
        <taxon>Muscomorpha</taxon>
        <taxon>Tephritoidea</taxon>
        <taxon>Tephritidae</taxon>
        <taxon>Bactrocera</taxon>
        <taxon>Bactrocera</taxon>
    </lineage>
</organism>
<evidence type="ECO:0000313" key="11">
    <source>
        <dbReference type="RefSeq" id="XP_049307278.1"/>
    </source>
</evidence>
<proteinExistence type="inferred from homology"/>
<evidence type="ECO:0000313" key="10">
    <source>
        <dbReference type="Proteomes" id="UP001652620"/>
    </source>
</evidence>